<proteinExistence type="predicted"/>
<evidence type="ECO:0000313" key="1">
    <source>
        <dbReference type="EMBL" id="GFU33624.1"/>
    </source>
</evidence>
<keyword evidence="2" id="KW-1185">Reference proteome</keyword>
<gene>
    <name evidence="1" type="ORF">NPIL_327711</name>
</gene>
<dbReference type="AlphaFoldDB" id="A0A8X6ULA1"/>
<name>A0A8X6ULA1_NEPPI</name>
<comment type="caution">
    <text evidence="1">The sequence shown here is derived from an EMBL/GenBank/DDBJ whole genome shotgun (WGS) entry which is preliminary data.</text>
</comment>
<organism evidence="1 2">
    <name type="scientific">Nephila pilipes</name>
    <name type="common">Giant wood spider</name>
    <name type="synonym">Nephila maculata</name>
    <dbReference type="NCBI Taxonomy" id="299642"/>
    <lineage>
        <taxon>Eukaryota</taxon>
        <taxon>Metazoa</taxon>
        <taxon>Ecdysozoa</taxon>
        <taxon>Arthropoda</taxon>
        <taxon>Chelicerata</taxon>
        <taxon>Arachnida</taxon>
        <taxon>Araneae</taxon>
        <taxon>Araneomorphae</taxon>
        <taxon>Entelegynae</taxon>
        <taxon>Araneoidea</taxon>
        <taxon>Nephilidae</taxon>
        <taxon>Nephila</taxon>
    </lineage>
</organism>
<reference evidence="1" key="1">
    <citation type="submission" date="2020-08" db="EMBL/GenBank/DDBJ databases">
        <title>Multicomponent nature underlies the extraordinary mechanical properties of spider dragline silk.</title>
        <authorList>
            <person name="Kono N."/>
            <person name="Nakamura H."/>
            <person name="Mori M."/>
            <person name="Yoshida Y."/>
            <person name="Ohtoshi R."/>
            <person name="Malay A.D."/>
            <person name="Moran D.A.P."/>
            <person name="Tomita M."/>
            <person name="Numata K."/>
            <person name="Arakawa K."/>
        </authorList>
    </citation>
    <scope>NUCLEOTIDE SEQUENCE</scope>
</reference>
<dbReference type="Proteomes" id="UP000887013">
    <property type="component" value="Unassembled WGS sequence"/>
</dbReference>
<dbReference type="EMBL" id="BMAW01034086">
    <property type="protein sequence ID" value="GFU33624.1"/>
    <property type="molecule type" value="Genomic_DNA"/>
</dbReference>
<accession>A0A8X6ULA1</accession>
<evidence type="ECO:0000313" key="2">
    <source>
        <dbReference type="Proteomes" id="UP000887013"/>
    </source>
</evidence>
<sequence>MSRFWTNTFTEGNYKSDYVLEIRARITEVYVYCDIACSSLMGDVSSPVLKIIPIASEWKSEISCPIYMLEAPEKEPSFVQMPFTRIEKFILISGFKSITIPNAVNGVLPIRMV</sequence>
<dbReference type="OrthoDB" id="6422898at2759"/>
<protein>
    <submittedName>
        <fullName evidence="1">Uncharacterized protein</fullName>
    </submittedName>
</protein>